<dbReference type="InterPro" id="IPR023214">
    <property type="entry name" value="HAD_sf"/>
</dbReference>
<protein>
    <submittedName>
        <fullName evidence="4">HAD family hydrolase</fullName>
    </submittedName>
</protein>
<dbReference type="InterPro" id="IPR051400">
    <property type="entry name" value="HAD-like_hydrolase"/>
</dbReference>
<dbReference type="InterPro" id="IPR036412">
    <property type="entry name" value="HAD-like_sf"/>
</dbReference>
<organism evidence="4 5">
    <name type="scientific">Candidatus Scatomorpha pullistercoris</name>
    <dbReference type="NCBI Taxonomy" id="2840929"/>
    <lineage>
        <taxon>Bacteria</taxon>
        <taxon>Bacillati</taxon>
        <taxon>Bacillota</taxon>
        <taxon>Clostridia</taxon>
        <taxon>Eubacteriales</taxon>
        <taxon>Candidatus Scatomorpha</taxon>
    </lineage>
</organism>
<name>A0A9D1G5L9_9FIRM</name>
<dbReference type="PANTHER" id="PTHR46470">
    <property type="entry name" value="N-ACYLNEURAMINATE-9-PHOSPHATASE"/>
    <property type="match status" value="1"/>
</dbReference>
<reference evidence="4" key="1">
    <citation type="submission" date="2020-10" db="EMBL/GenBank/DDBJ databases">
        <authorList>
            <person name="Gilroy R."/>
        </authorList>
    </citation>
    <scope>NUCLEOTIDE SEQUENCE</scope>
    <source>
        <strain evidence="4">ChiHecec3B27-6122</strain>
    </source>
</reference>
<keyword evidence="2 4" id="KW-0378">Hydrolase</keyword>
<dbReference type="InterPro" id="IPR006439">
    <property type="entry name" value="HAD-SF_hydro_IA"/>
</dbReference>
<dbReference type="SFLD" id="SFLDG01129">
    <property type="entry name" value="C1.5:_HAD__Beta-PGM__Phosphata"/>
    <property type="match status" value="1"/>
</dbReference>
<dbReference type="AlphaFoldDB" id="A0A9D1G5L9"/>
<proteinExistence type="predicted"/>
<comment type="caution">
    <text evidence="4">The sequence shown here is derived from an EMBL/GenBank/DDBJ whole genome shotgun (WGS) entry which is preliminary data.</text>
</comment>
<evidence type="ECO:0000313" key="5">
    <source>
        <dbReference type="Proteomes" id="UP000886876"/>
    </source>
</evidence>
<dbReference type="Gene3D" id="3.40.50.1000">
    <property type="entry name" value="HAD superfamily/HAD-like"/>
    <property type="match status" value="1"/>
</dbReference>
<evidence type="ECO:0000256" key="2">
    <source>
        <dbReference type="ARBA" id="ARBA00022801"/>
    </source>
</evidence>
<dbReference type="NCBIfam" id="TIGR01549">
    <property type="entry name" value="HAD-SF-IA-v1"/>
    <property type="match status" value="1"/>
</dbReference>
<reference evidence="4" key="2">
    <citation type="journal article" date="2021" name="PeerJ">
        <title>Extensive microbial diversity within the chicken gut microbiome revealed by metagenomics and culture.</title>
        <authorList>
            <person name="Gilroy R."/>
            <person name="Ravi A."/>
            <person name="Getino M."/>
            <person name="Pursley I."/>
            <person name="Horton D.L."/>
            <person name="Alikhan N.F."/>
            <person name="Baker D."/>
            <person name="Gharbi K."/>
            <person name="Hall N."/>
            <person name="Watson M."/>
            <person name="Adriaenssens E.M."/>
            <person name="Foster-Nyarko E."/>
            <person name="Jarju S."/>
            <person name="Secka A."/>
            <person name="Antonio M."/>
            <person name="Oren A."/>
            <person name="Chaudhuri R.R."/>
            <person name="La Ragione R."/>
            <person name="Hildebrand F."/>
            <person name="Pallen M.J."/>
        </authorList>
    </citation>
    <scope>NUCLEOTIDE SEQUENCE</scope>
    <source>
        <strain evidence="4">ChiHecec3B27-6122</strain>
    </source>
</reference>
<sequence>MRKPEMILFDYGHTLCYEPVQDCLRGWQAAMEHAVANPRGITAEALYEYSREVYAGLFRQLRPLELETDGLKLDECIYDQLGLRFDLPMQELEYLRWCATEPIYPMEGIEDFLGLCAQLGIRTGVISNLSFSGGTLVRRINECLPFHRFEFIVASSECVYRKPSEHIFKRALGLAGLDAADCWFIGDDVECDVEGAARSGLWPVWFRYPVKCTYKPEAPHPPRCEHTLVTSWAELGDILRGLE</sequence>
<evidence type="ECO:0000313" key="4">
    <source>
        <dbReference type="EMBL" id="HIS97770.1"/>
    </source>
</evidence>
<dbReference type="Pfam" id="PF00702">
    <property type="entry name" value="Hydrolase"/>
    <property type="match status" value="1"/>
</dbReference>
<dbReference type="GO" id="GO:0016787">
    <property type="term" value="F:hydrolase activity"/>
    <property type="evidence" value="ECO:0007669"/>
    <property type="project" value="UniProtKB-KW"/>
</dbReference>
<gene>
    <name evidence="4" type="ORF">IAD42_07340</name>
</gene>
<keyword evidence="3" id="KW-0460">Magnesium</keyword>
<evidence type="ECO:0000256" key="1">
    <source>
        <dbReference type="ARBA" id="ARBA00001946"/>
    </source>
</evidence>
<evidence type="ECO:0000256" key="3">
    <source>
        <dbReference type="ARBA" id="ARBA00022842"/>
    </source>
</evidence>
<dbReference type="EMBL" id="DVJS01000181">
    <property type="protein sequence ID" value="HIS97770.1"/>
    <property type="molecule type" value="Genomic_DNA"/>
</dbReference>
<comment type="cofactor">
    <cofactor evidence="1">
        <name>Mg(2+)</name>
        <dbReference type="ChEBI" id="CHEBI:18420"/>
    </cofactor>
</comment>
<dbReference type="GO" id="GO:0044281">
    <property type="term" value="P:small molecule metabolic process"/>
    <property type="evidence" value="ECO:0007669"/>
    <property type="project" value="UniProtKB-ARBA"/>
</dbReference>
<accession>A0A9D1G5L9</accession>
<dbReference type="SFLD" id="SFLDS00003">
    <property type="entry name" value="Haloacid_Dehalogenase"/>
    <property type="match status" value="1"/>
</dbReference>
<dbReference type="SUPFAM" id="SSF56784">
    <property type="entry name" value="HAD-like"/>
    <property type="match status" value="1"/>
</dbReference>
<dbReference type="Proteomes" id="UP000886876">
    <property type="component" value="Unassembled WGS sequence"/>
</dbReference>